<protein>
    <submittedName>
        <fullName evidence="2">Aryl-alcohol dehydrogenase AAD16</fullName>
    </submittedName>
</protein>
<gene>
    <name evidence="2" type="ORF">KUF71_014307</name>
</gene>
<keyword evidence="3" id="KW-1185">Reference proteome</keyword>
<comment type="caution">
    <text evidence="2">The sequence shown here is derived from an EMBL/GenBank/DDBJ whole genome shotgun (WGS) entry which is preliminary data.</text>
</comment>
<evidence type="ECO:0000313" key="3">
    <source>
        <dbReference type="Proteomes" id="UP001219518"/>
    </source>
</evidence>
<reference evidence="2" key="2">
    <citation type="journal article" date="2023" name="BMC Genomics">
        <title>Pest status, molecular evolution, and epigenetic factors derived from the genome assembly of Frankliniella fusca, a thysanopteran phytovirus vector.</title>
        <authorList>
            <person name="Catto M.A."/>
            <person name="Labadie P.E."/>
            <person name="Jacobson A.L."/>
            <person name="Kennedy G.G."/>
            <person name="Srinivasan R."/>
            <person name="Hunt B.G."/>
        </authorList>
    </citation>
    <scope>NUCLEOTIDE SEQUENCE</scope>
    <source>
        <strain evidence="2">PL_HMW_Pooled</strain>
    </source>
</reference>
<sequence>MIPRLKDLSFSLFDSATVLRSDTCNITKYYFPLDTSWDLLRNLREFEEKDIGSQTPDPQKKQRGGKHTHTKKKRV</sequence>
<dbReference type="AlphaFoldDB" id="A0AAE1LNC9"/>
<evidence type="ECO:0000256" key="1">
    <source>
        <dbReference type="SAM" id="MobiDB-lite"/>
    </source>
</evidence>
<feature type="region of interest" description="Disordered" evidence="1">
    <location>
        <begin position="48"/>
        <end position="75"/>
    </location>
</feature>
<evidence type="ECO:0000313" key="2">
    <source>
        <dbReference type="EMBL" id="KAK3926058.1"/>
    </source>
</evidence>
<dbReference type="Proteomes" id="UP001219518">
    <property type="component" value="Unassembled WGS sequence"/>
</dbReference>
<reference evidence="2" key="1">
    <citation type="submission" date="2021-07" db="EMBL/GenBank/DDBJ databases">
        <authorList>
            <person name="Catto M.A."/>
            <person name="Jacobson A."/>
            <person name="Kennedy G."/>
            <person name="Labadie P."/>
            <person name="Hunt B.G."/>
            <person name="Srinivasan R."/>
        </authorList>
    </citation>
    <scope>NUCLEOTIDE SEQUENCE</scope>
    <source>
        <strain evidence="2">PL_HMW_Pooled</strain>
        <tissue evidence="2">Head</tissue>
    </source>
</reference>
<name>A0AAE1LNC9_9NEOP</name>
<proteinExistence type="predicted"/>
<accession>A0AAE1LNC9</accession>
<dbReference type="EMBL" id="JAHWGI010001243">
    <property type="protein sequence ID" value="KAK3926058.1"/>
    <property type="molecule type" value="Genomic_DNA"/>
</dbReference>
<organism evidence="2 3">
    <name type="scientific">Frankliniella fusca</name>
    <dbReference type="NCBI Taxonomy" id="407009"/>
    <lineage>
        <taxon>Eukaryota</taxon>
        <taxon>Metazoa</taxon>
        <taxon>Ecdysozoa</taxon>
        <taxon>Arthropoda</taxon>
        <taxon>Hexapoda</taxon>
        <taxon>Insecta</taxon>
        <taxon>Pterygota</taxon>
        <taxon>Neoptera</taxon>
        <taxon>Paraneoptera</taxon>
        <taxon>Thysanoptera</taxon>
        <taxon>Terebrantia</taxon>
        <taxon>Thripoidea</taxon>
        <taxon>Thripidae</taxon>
        <taxon>Frankliniella</taxon>
    </lineage>
</organism>
<feature type="compositionally biased region" description="Basic residues" evidence="1">
    <location>
        <begin position="61"/>
        <end position="75"/>
    </location>
</feature>